<accession>A0A927F3I6</accession>
<protein>
    <submittedName>
        <fullName evidence="2">Uncharacterized protein</fullName>
    </submittedName>
</protein>
<feature type="region of interest" description="Disordered" evidence="1">
    <location>
        <begin position="226"/>
        <end position="247"/>
    </location>
</feature>
<reference evidence="2" key="1">
    <citation type="submission" date="2020-09" db="EMBL/GenBank/DDBJ databases">
        <title>Secondary metabolite and genome analysis of marine Streptomyces chumphonensis KK1-2T.</title>
        <authorList>
            <person name="Phongsopitanun W."/>
            <person name="Kanchanasin P."/>
            <person name="Pittayakhajonwut P."/>
            <person name="Suwanborirux K."/>
            <person name="Tanasupawat S."/>
        </authorList>
    </citation>
    <scope>NUCLEOTIDE SEQUENCE</scope>
    <source>
        <strain evidence="2">KK1-2</strain>
    </source>
</reference>
<name>A0A927F3I6_9ACTN</name>
<comment type="caution">
    <text evidence="2">The sequence shown here is derived from an EMBL/GenBank/DDBJ whole genome shotgun (WGS) entry which is preliminary data.</text>
</comment>
<evidence type="ECO:0000313" key="3">
    <source>
        <dbReference type="Proteomes" id="UP000632289"/>
    </source>
</evidence>
<gene>
    <name evidence="2" type="ORF">IF129_25320</name>
</gene>
<dbReference type="InterPro" id="IPR045729">
    <property type="entry name" value="DUF6083"/>
</dbReference>
<dbReference type="Pfam" id="PF19561">
    <property type="entry name" value="DUF6083"/>
    <property type="match status" value="1"/>
</dbReference>
<proteinExistence type="predicted"/>
<keyword evidence="3" id="KW-1185">Reference proteome</keyword>
<sequence>MPQWFPARRVPARYQWHVDGGVAYLGAHTHDLGRCRIKHSAVCPAVEHENLDDSIMLEIHAALGVAQQRLIRAGFVPAPAPRHESEVQSPDPPNAARPGGIRHILAYCGTLWITPGLIEDLQCIALASSTGERCLNSVFEIDEGHWAQVEIPEHGSRTVQIVLNNTGGLMWVWSLDEVGYTDSARWSRQRCTHHTTYDATPDAGPNELVRFHTVCHADLILAHRPTGYDHPAPQPAERPGGPARQECATDGCRNGTVIKDVAPDWRCYQCEARAKRRQNAQRKWQTAHPAEDH</sequence>
<dbReference type="AlphaFoldDB" id="A0A927F3I6"/>
<organism evidence="2 3">
    <name type="scientific">Streptomyces chumphonensis</name>
    <dbReference type="NCBI Taxonomy" id="1214925"/>
    <lineage>
        <taxon>Bacteria</taxon>
        <taxon>Bacillati</taxon>
        <taxon>Actinomycetota</taxon>
        <taxon>Actinomycetes</taxon>
        <taxon>Kitasatosporales</taxon>
        <taxon>Streptomycetaceae</taxon>
        <taxon>Streptomyces</taxon>
    </lineage>
</organism>
<dbReference type="Proteomes" id="UP000632289">
    <property type="component" value="Unassembled WGS sequence"/>
</dbReference>
<dbReference type="EMBL" id="JACXYU010000021">
    <property type="protein sequence ID" value="MBD3934869.1"/>
    <property type="molecule type" value="Genomic_DNA"/>
</dbReference>
<evidence type="ECO:0000313" key="2">
    <source>
        <dbReference type="EMBL" id="MBD3934869.1"/>
    </source>
</evidence>
<evidence type="ECO:0000256" key="1">
    <source>
        <dbReference type="SAM" id="MobiDB-lite"/>
    </source>
</evidence>